<protein>
    <recommendedName>
        <fullName evidence="3">Protein containing DUF1703</fullName>
    </recommendedName>
</protein>
<dbReference type="AlphaFoldDB" id="A0A4E0QMY7"/>
<evidence type="ECO:0000313" key="1">
    <source>
        <dbReference type="EMBL" id="TGN99950.1"/>
    </source>
</evidence>
<dbReference type="EMBL" id="JSZA02000216">
    <property type="protein sequence ID" value="TGN99950.1"/>
    <property type="molecule type" value="Genomic_DNA"/>
</dbReference>
<sequence>MSERCVVTPELNVASSVTSFPTGNGTVDLHLRCGKQQGIIEVKSFVNSYQIKSAQEQAADYAKNLGINSVTIALFIPVLEETVLEKLSTIEVVNGVEVNVVAIGWV</sequence>
<keyword evidence="2" id="KW-1185">Reference proteome</keyword>
<reference evidence="1 2" key="1">
    <citation type="journal article" date="2016" name="Front. Microbiol.">
        <title>Single-Cell (Meta-)Genomics of a Dimorphic Candidatus Thiomargarita nelsonii Reveals Genomic Plasticity.</title>
        <authorList>
            <person name="Flood B.E."/>
            <person name="Fliss P."/>
            <person name="Jones D.S."/>
            <person name="Dick G.J."/>
            <person name="Jain S."/>
            <person name="Kaster A.K."/>
            <person name="Winkel M."/>
            <person name="Mussmann M."/>
            <person name="Bailey J."/>
        </authorList>
    </citation>
    <scope>NUCLEOTIDE SEQUENCE [LARGE SCALE GENOMIC DNA]</scope>
    <source>
        <strain evidence="1">Hydrate Ridge</strain>
    </source>
</reference>
<name>A0A4E0QMY7_9GAMM</name>
<accession>A0A4E0QMY7</accession>
<evidence type="ECO:0008006" key="3">
    <source>
        <dbReference type="Google" id="ProtNLM"/>
    </source>
</evidence>
<comment type="caution">
    <text evidence="1">The sequence shown here is derived from an EMBL/GenBank/DDBJ whole genome shotgun (WGS) entry which is preliminary data.</text>
</comment>
<dbReference type="Proteomes" id="UP000030428">
    <property type="component" value="Unassembled WGS sequence"/>
</dbReference>
<gene>
    <name evidence="1" type="ORF">PN36_30025</name>
</gene>
<organism evidence="1 2">
    <name type="scientific">Candidatus Thiomargarita nelsonii</name>
    <dbReference type="NCBI Taxonomy" id="1003181"/>
    <lineage>
        <taxon>Bacteria</taxon>
        <taxon>Pseudomonadati</taxon>
        <taxon>Pseudomonadota</taxon>
        <taxon>Gammaproteobacteria</taxon>
        <taxon>Thiotrichales</taxon>
        <taxon>Thiotrichaceae</taxon>
        <taxon>Thiomargarita</taxon>
    </lineage>
</organism>
<evidence type="ECO:0000313" key="2">
    <source>
        <dbReference type="Proteomes" id="UP000030428"/>
    </source>
</evidence>
<proteinExistence type="predicted"/>